<gene>
    <name evidence="2" type="ORF">HPP92_002168</name>
</gene>
<name>A0A835S5Q8_VANPL</name>
<feature type="region of interest" description="Disordered" evidence="1">
    <location>
        <begin position="176"/>
        <end position="225"/>
    </location>
</feature>
<reference evidence="2 3" key="1">
    <citation type="journal article" date="2020" name="Nat. Food">
        <title>A phased Vanilla planifolia genome enables genetic improvement of flavour and production.</title>
        <authorList>
            <person name="Hasing T."/>
            <person name="Tang H."/>
            <person name="Brym M."/>
            <person name="Khazi F."/>
            <person name="Huang T."/>
            <person name="Chambers A.H."/>
        </authorList>
    </citation>
    <scope>NUCLEOTIDE SEQUENCE [LARGE SCALE GENOMIC DNA]</scope>
    <source>
        <tissue evidence="2">Leaf</tissue>
    </source>
</reference>
<protein>
    <submittedName>
        <fullName evidence="2">Uncharacterized protein</fullName>
    </submittedName>
</protein>
<dbReference type="InterPro" id="IPR036322">
    <property type="entry name" value="WD40_repeat_dom_sf"/>
</dbReference>
<dbReference type="OrthoDB" id="1737017at2759"/>
<sequence>MARDHSHFQDPNDALSESQEPSLPLPPFPPPHRPKKQGRRRLQTGRPYQERLLNMAEARREIVTALKFHRAAMKQATEQHKQEDQLLQKPTPPPPIPQASTQSEDLKNDLVVDSSITPIVCPFSQFSHCSPSWICPQITPIPLYDTLNLPLPDQPLGLNLNYQAFPNIATSLVSNSSKTHFPQPPLVPSPPHSTSSQSSSESFLSPVTVSLEARPNPPDPTLHPAMGDEEMAEIRLISEKHDVEWNDEVNWMTAARWSKFLTTVEAGAGENGEGVAYQMHGDVVDNHNEDHLQDACLLCHPRGEMFSCLPFQFVLLVTAESLSDVRAKEAYGDILGVVFSPIHFRPEAVLSSQHAVEQEVNERTSTNGFAAFKEIFSSSFKRVFFPGDVNLVSEVISQGLSWHPHKPLVAFISRSNQITIQDYEDSEGKDSCILTSEAQKDVKALEWRPNSGKTVCVACKGGICIWSASYPGNVPSVRSGVTFSLGTASRGSGIRWILVDFLQSDNGEHISAISCSPDGRYPMVFYC</sequence>
<accession>A0A835S5Q8</accession>
<evidence type="ECO:0000313" key="2">
    <source>
        <dbReference type="EMBL" id="KAG0497477.1"/>
    </source>
</evidence>
<dbReference type="InterPro" id="IPR015943">
    <property type="entry name" value="WD40/YVTN_repeat-like_dom_sf"/>
</dbReference>
<dbReference type="Gene3D" id="2.130.10.10">
    <property type="entry name" value="YVTN repeat-like/Quinoprotein amine dehydrogenase"/>
    <property type="match status" value="1"/>
</dbReference>
<feature type="region of interest" description="Disordered" evidence="1">
    <location>
        <begin position="1"/>
        <end position="53"/>
    </location>
</feature>
<keyword evidence="3" id="KW-1185">Reference proteome</keyword>
<evidence type="ECO:0000313" key="3">
    <source>
        <dbReference type="Proteomes" id="UP000636800"/>
    </source>
</evidence>
<evidence type="ECO:0000256" key="1">
    <source>
        <dbReference type="SAM" id="MobiDB-lite"/>
    </source>
</evidence>
<dbReference type="AlphaFoldDB" id="A0A835S5Q8"/>
<feature type="compositionally biased region" description="Basic and acidic residues" evidence="1">
    <location>
        <begin position="1"/>
        <end position="10"/>
    </location>
</feature>
<organism evidence="2 3">
    <name type="scientific">Vanilla planifolia</name>
    <name type="common">Vanilla</name>
    <dbReference type="NCBI Taxonomy" id="51239"/>
    <lineage>
        <taxon>Eukaryota</taxon>
        <taxon>Viridiplantae</taxon>
        <taxon>Streptophyta</taxon>
        <taxon>Embryophyta</taxon>
        <taxon>Tracheophyta</taxon>
        <taxon>Spermatophyta</taxon>
        <taxon>Magnoliopsida</taxon>
        <taxon>Liliopsida</taxon>
        <taxon>Asparagales</taxon>
        <taxon>Orchidaceae</taxon>
        <taxon>Vanilloideae</taxon>
        <taxon>Vanilleae</taxon>
        <taxon>Vanilla</taxon>
    </lineage>
</organism>
<dbReference type="SUPFAM" id="SSF50978">
    <property type="entry name" value="WD40 repeat-like"/>
    <property type="match status" value="1"/>
</dbReference>
<dbReference type="Proteomes" id="UP000636800">
    <property type="component" value="Chromosome 1"/>
</dbReference>
<proteinExistence type="predicted"/>
<feature type="compositionally biased region" description="Basic residues" evidence="1">
    <location>
        <begin position="32"/>
        <end position="43"/>
    </location>
</feature>
<feature type="compositionally biased region" description="Low complexity" evidence="1">
    <location>
        <begin position="192"/>
        <end position="206"/>
    </location>
</feature>
<dbReference type="PANTHER" id="PTHR37256">
    <property type="entry name" value="E1A-BINDING PROTEIN P400-LIKE"/>
    <property type="match status" value="1"/>
</dbReference>
<feature type="compositionally biased region" description="Basic and acidic residues" evidence="1">
    <location>
        <begin position="77"/>
        <end position="86"/>
    </location>
</feature>
<feature type="region of interest" description="Disordered" evidence="1">
    <location>
        <begin position="73"/>
        <end position="102"/>
    </location>
</feature>
<feature type="compositionally biased region" description="Pro residues" evidence="1">
    <location>
        <begin position="182"/>
        <end position="191"/>
    </location>
</feature>
<comment type="caution">
    <text evidence="2">The sequence shown here is derived from an EMBL/GenBank/DDBJ whole genome shotgun (WGS) entry which is preliminary data.</text>
</comment>
<dbReference type="PANTHER" id="PTHR37256:SF1">
    <property type="entry name" value="MYB-LIKE PROTEIN A"/>
    <property type="match status" value="1"/>
</dbReference>
<dbReference type="EMBL" id="JADCNL010000001">
    <property type="protein sequence ID" value="KAG0497477.1"/>
    <property type="molecule type" value="Genomic_DNA"/>
</dbReference>